<dbReference type="InterPro" id="IPR013154">
    <property type="entry name" value="ADH-like_N"/>
</dbReference>
<keyword evidence="2" id="KW-0808">Transferase</keyword>
<dbReference type="PANTHER" id="PTHR11695:SF648">
    <property type="entry name" value="ZINC-BINDING OXIDOREDUCTASE"/>
    <property type="match status" value="1"/>
</dbReference>
<evidence type="ECO:0000313" key="3">
    <source>
        <dbReference type="Proteomes" id="UP000247696"/>
    </source>
</evidence>
<keyword evidence="3" id="KW-1185">Reference proteome</keyword>
<feature type="domain" description="Enoyl reductase (ER)" evidence="1">
    <location>
        <begin position="10"/>
        <end position="298"/>
    </location>
</feature>
<gene>
    <name evidence="2" type="primary">pks5</name>
    <name evidence="2" type="ORF">Csp1_17750</name>
</gene>
<dbReference type="SMART" id="SM00829">
    <property type="entry name" value="PKS_ER"/>
    <property type="match status" value="1"/>
</dbReference>
<dbReference type="RefSeq" id="WP_110481581.1">
    <property type="nucleotide sequence ID" value="NZ_CP024988.1"/>
</dbReference>
<accession>A0A2Z3YVC2</accession>
<dbReference type="EMBL" id="CP024988">
    <property type="protein sequence ID" value="AWT26554.1"/>
    <property type="molecule type" value="Genomic_DNA"/>
</dbReference>
<dbReference type="InterPro" id="IPR036291">
    <property type="entry name" value="NAD(P)-bd_dom_sf"/>
</dbReference>
<dbReference type="Pfam" id="PF13602">
    <property type="entry name" value="ADH_zinc_N_2"/>
    <property type="match status" value="1"/>
</dbReference>
<dbReference type="PANTHER" id="PTHR11695">
    <property type="entry name" value="ALCOHOL DEHYDROGENASE RELATED"/>
    <property type="match status" value="1"/>
</dbReference>
<dbReference type="InterPro" id="IPR011032">
    <property type="entry name" value="GroES-like_sf"/>
</dbReference>
<dbReference type="KEGG" id="cpre:Csp1_17750"/>
<evidence type="ECO:0000313" key="2">
    <source>
        <dbReference type="EMBL" id="AWT26554.1"/>
    </source>
</evidence>
<keyword evidence="2" id="KW-0012">Acyltransferase</keyword>
<name>A0A2Z3YVC2_9CORY</name>
<dbReference type="SUPFAM" id="SSF50129">
    <property type="entry name" value="GroES-like"/>
    <property type="match status" value="1"/>
</dbReference>
<dbReference type="Gene3D" id="3.90.180.10">
    <property type="entry name" value="Medium-chain alcohol dehydrogenases, catalytic domain"/>
    <property type="match status" value="1"/>
</dbReference>
<dbReference type="InterPro" id="IPR020843">
    <property type="entry name" value="ER"/>
</dbReference>
<dbReference type="GO" id="GO:0016746">
    <property type="term" value="F:acyltransferase activity"/>
    <property type="evidence" value="ECO:0007669"/>
    <property type="project" value="UniProtKB-KW"/>
</dbReference>
<dbReference type="Proteomes" id="UP000247696">
    <property type="component" value="Chromosome"/>
</dbReference>
<dbReference type="EC" id="2.3.1.-" evidence="2"/>
<sequence>MRIFGFESYGGPEVAGFLDVADPDPASVPDGHVLISTTASSVNPADIKVRSGARRGRFPVHFPMAMGREASGTVLSADPVTGLEHGMTVFGSTATGTGAFAGRVLLDAVGATPLPEGVTPEEAACIPVAAGTAWDILNELRRDGLSTGGRVLVLGAGGGVGHCVVQLARAMDLRVTGVAGEDKRRFVEGLGATHVSSSGNWAVEVRDAGPVDAVVDLVGGGVLVEALTLTSGPVRSTADPAVGGGVTRRRSRAVFGELAGLVADGTFAPRITAVLPFDRAADAVARVESGHAKGKTVLRF</sequence>
<dbReference type="GO" id="GO:0016491">
    <property type="term" value="F:oxidoreductase activity"/>
    <property type="evidence" value="ECO:0007669"/>
    <property type="project" value="InterPro"/>
</dbReference>
<dbReference type="STRING" id="1737425.GCA_900049755_02702"/>
<dbReference type="CDD" id="cd05289">
    <property type="entry name" value="MDR_like_2"/>
    <property type="match status" value="1"/>
</dbReference>
<proteinExistence type="predicted"/>
<organism evidence="2 3">
    <name type="scientific">Corynebacterium provencense</name>
    <dbReference type="NCBI Taxonomy" id="1737425"/>
    <lineage>
        <taxon>Bacteria</taxon>
        <taxon>Bacillati</taxon>
        <taxon>Actinomycetota</taxon>
        <taxon>Actinomycetes</taxon>
        <taxon>Mycobacteriales</taxon>
        <taxon>Corynebacteriaceae</taxon>
        <taxon>Corynebacterium</taxon>
    </lineage>
</organism>
<evidence type="ECO:0000259" key="1">
    <source>
        <dbReference type="SMART" id="SM00829"/>
    </source>
</evidence>
<protein>
    <submittedName>
        <fullName evidence="2">Mycocerosic acid synthase-like polyketide synthase</fullName>
        <ecNumber evidence="2">2.3.1.-</ecNumber>
    </submittedName>
</protein>
<dbReference type="Gene3D" id="3.40.50.720">
    <property type="entry name" value="NAD(P)-binding Rossmann-like Domain"/>
    <property type="match status" value="1"/>
</dbReference>
<dbReference type="OrthoDB" id="9801186at2"/>
<dbReference type="SUPFAM" id="SSF51735">
    <property type="entry name" value="NAD(P)-binding Rossmann-fold domains"/>
    <property type="match status" value="1"/>
</dbReference>
<dbReference type="AlphaFoldDB" id="A0A2Z3YVC2"/>
<reference evidence="3" key="1">
    <citation type="submission" date="2017-11" db="EMBL/GenBank/DDBJ databases">
        <title>Otitis media/interna in a cat caused by the recently described species Corynebacterium provencense.</title>
        <authorList>
            <person name="Kittl S."/>
            <person name="Brodard I."/>
            <person name="Rychener L."/>
            <person name="Jores J."/>
            <person name="Roosje P."/>
            <person name="Gobeli Brawand S."/>
        </authorList>
    </citation>
    <scope>NUCLEOTIDE SEQUENCE [LARGE SCALE GENOMIC DNA]</scope>
    <source>
        <strain evidence="3">17KM38</strain>
    </source>
</reference>
<dbReference type="InterPro" id="IPR050700">
    <property type="entry name" value="YIM1/Zinc_Alcohol_DH_Fams"/>
</dbReference>
<dbReference type="Pfam" id="PF08240">
    <property type="entry name" value="ADH_N"/>
    <property type="match status" value="1"/>
</dbReference>